<sequence length="76" mass="9067">MVVNLPVWGENVKRLGNFAKSLNIKSVKLFELFSGPFEALEREAERIADRYRNLERYRFVARTIQQYELDFWDGLL</sequence>
<dbReference type="AlphaFoldDB" id="A0A2R7Y2U2"/>
<evidence type="ECO:0000313" key="1">
    <source>
        <dbReference type="EMBL" id="PUA31677.1"/>
    </source>
</evidence>
<gene>
    <name evidence="1" type="ORF">B9J98_05665</name>
</gene>
<dbReference type="Proteomes" id="UP000244066">
    <property type="component" value="Unassembled WGS sequence"/>
</dbReference>
<protein>
    <submittedName>
        <fullName evidence="1">Uncharacterized protein</fullName>
    </submittedName>
</protein>
<dbReference type="EMBL" id="NDWU01000014">
    <property type="protein sequence ID" value="PUA31677.1"/>
    <property type="molecule type" value="Genomic_DNA"/>
</dbReference>
<proteinExistence type="predicted"/>
<dbReference type="InterPro" id="IPR016084">
    <property type="entry name" value="Haem_Oase-like_multi-hlx"/>
</dbReference>
<dbReference type="SUPFAM" id="SSF48613">
    <property type="entry name" value="Heme oxygenase-like"/>
    <property type="match status" value="1"/>
</dbReference>
<name>A0A2R7Y2U2_9ARCH</name>
<comment type="caution">
    <text evidence="1">The sequence shown here is derived from an EMBL/GenBank/DDBJ whole genome shotgun (WGS) entry which is preliminary data.</text>
</comment>
<organism evidence="1 2">
    <name type="scientific">Candidatus Terraquivivens tikiterensis</name>
    <dbReference type="NCBI Taxonomy" id="1980982"/>
    <lineage>
        <taxon>Archaea</taxon>
        <taxon>Nitrososphaerota</taxon>
        <taxon>Candidatus Wolframiiraptoraceae</taxon>
        <taxon>Candidatus Terraquivivens</taxon>
    </lineage>
</organism>
<reference evidence="1 2" key="1">
    <citation type="submission" date="2017-04" db="EMBL/GenBank/DDBJ databases">
        <title>Draft Aigarchaeota genome from a New Zealand hot spring.</title>
        <authorList>
            <person name="Reysenbach A.-L."/>
            <person name="Donaho J.A."/>
            <person name="Gerhart J."/>
            <person name="Kelley J.F."/>
            <person name="Kouba K."/>
            <person name="Podar M."/>
            <person name="Stott M."/>
        </authorList>
    </citation>
    <scope>NUCLEOTIDE SEQUENCE [LARGE SCALE GENOMIC DNA]</scope>
    <source>
        <strain evidence="1">NZ13_MG1</strain>
    </source>
</reference>
<accession>A0A2R7Y2U2</accession>
<evidence type="ECO:0000313" key="2">
    <source>
        <dbReference type="Proteomes" id="UP000244066"/>
    </source>
</evidence>